<dbReference type="Pfam" id="PF14392">
    <property type="entry name" value="zf-CCHC_4"/>
    <property type="match status" value="1"/>
</dbReference>
<dbReference type="GO" id="GO:0003824">
    <property type="term" value="F:catalytic activity"/>
    <property type="evidence" value="ECO:0007669"/>
    <property type="project" value="InterPro"/>
</dbReference>
<proteinExistence type="predicted"/>
<dbReference type="Proteomes" id="UP000596661">
    <property type="component" value="Chromosome 5"/>
</dbReference>
<sequence length="461" mass="53467">MENSNESWKNDLTSFPIWGRAWGVPIDLLTTNNAVRMEAKAGEVITVQNSDISKMVADGFFRFRIWMSINKPVCPGFPLPCSGQKKWIAFQYEELPFMCFKCGRIGHCIKDCHQDPIMVQEEGTECTAAYGKWLKAGDIGREESQGKSDDGSRGKHRIVEDYGDLGYGKLKKSATVLSKEIQDQTLYNIPVSYAQEAHILDGSTPFVLRKKWGLILLWAMDVETHVQSFSPFHIDSFVRIENGQWWRFTGFYGDPDPSQRFHSWKLLKRISRMYSGPWVVGGDFNEIVSQREKKGGLPKPNYLIHNFRKALDSCHLQEVGYEGSDYTWCNGRKNDLIFERLDRVCGNSDWFDMFALMKVCHLDRTNSDHCPLLLMDYDPNLKITNATRWRTRFHFESAWAEDEECSNIVNSVWQQDKQISNTRELKIRLSNCGVALQQWNKTKKQEMTRHLKEYEDKITFV</sequence>
<dbReference type="InterPro" id="IPR005135">
    <property type="entry name" value="Endo/exonuclease/phosphatase"/>
</dbReference>
<reference evidence="3" key="2">
    <citation type="submission" date="2021-03" db="UniProtKB">
        <authorList>
            <consortium name="EnsemblPlants"/>
        </authorList>
    </citation>
    <scope>IDENTIFICATION</scope>
</reference>
<evidence type="ECO:0000313" key="4">
    <source>
        <dbReference type="Proteomes" id="UP000596661"/>
    </source>
</evidence>
<dbReference type="GO" id="GO:0003676">
    <property type="term" value="F:nucleic acid binding"/>
    <property type="evidence" value="ECO:0007669"/>
    <property type="project" value="InterPro"/>
</dbReference>
<name>A0A803PRV4_CANSA</name>
<protein>
    <recommendedName>
        <fullName evidence="2">CCHC-type domain-containing protein</fullName>
    </recommendedName>
</protein>
<dbReference type="Gene3D" id="3.60.10.10">
    <property type="entry name" value="Endonuclease/exonuclease/phosphatase"/>
    <property type="match status" value="1"/>
</dbReference>
<dbReference type="Pfam" id="PF03372">
    <property type="entry name" value="Exo_endo_phos"/>
    <property type="match status" value="1"/>
</dbReference>
<dbReference type="GO" id="GO:0008270">
    <property type="term" value="F:zinc ion binding"/>
    <property type="evidence" value="ECO:0007669"/>
    <property type="project" value="UniProtKB-KW"/>
</dbReference>
<accession>A0A803PRV4</accession>
<dbReference type="InterPro" id="IPR036691">
    <property type="entry name" value="Endo/exonu/phosph_ase_sf"/>
</dbReference>
<dbReference type="PANTHER" id="PTHR33710">
    <property type="entry name" value="BNAC02G09200D PROTEIN"/>
    <property type="match status" value="1"/>
</dbReference>
<evidence type="ECO:0000256" key="1">
    <source>
        <dbReference type="PROSITE-ProRule" id="PRU00047"/>
    </source>
</evidence>
<feature type="domain" description="CCHC-type" evidence="2">
    <location>
        <begin position="99"/>
        <end position="112"/>
    </location>
</feature>
<dbReference type="PROSITE" id="PS50158">
    <property type="entry name" value="ZF_CCHC"/>
    <property type="match status" value="1"/>
</dbReference>
<dbReference type="PANTHER" id="PTHR33710:SF71">
    <property type="entry name" value="ENDONUCLEASE_EXONUCLEASE_PHOSPHATASE DOMAIN-CONTAINING PROTEIN"/>
    <property type="match status" value="1"/>
</dbReference>
<dbReference type="Gramene" id="evm.model.05.782">
    <property type="protein sequence ID" value="cds.evm.model.05.782"/>
    <property type="gene ID" value="evm.TU.05.782"/>
</dbReference>
<organism evidence="3 4">
    <name type="scientific">Cannabis sativa</name>
    <name type="common">Hemp</name>
    <name type="synonym">Marijuana</name>
    <dbReference type="NCBI Taxonomy" id="3483"/>
    <lineage>
        <taxon>Eukaryota</taxon>
        <taxon>Viridiplantae</taxon>
        <taxon>Streptophyta</taxon>
        <taxon>Embryophyta</taxon>
        <taxon>Tracheophyta</taxon>
        <taxon>Spermatophyta</taxon>
        <taxon>Magnoliopsida</taxon>
        <taxon>eudicotyledons</taxon>
        <taxon>Gunneridae</taxon>
        <taxon>Pentapetalae</taxon>
        <taxon>rosids</taxon>
        <taxon>fabids</taxon>
        <taxon>Rosales</taxon>
        <taxon>Cannabaceae</taxon>
        <taxon>Cannabis</taxon>
    </lineage>
</organism>
<dbReference type="InterPro" id="IPR025836">
    <property type="entry name" value="Zn_knuckle_CX2CX4HX4C"/>
</dbReference>
<evidence type="ECO:0000313" key="3">
    <source>
        <dbReference type="EnsemblPlants" id="cds.evm.model.05.782"/>
    </source>
</evidence>
<evidence type="ECO:0000259" key="2">
    <source>
        <dbReference type="PROSITE" id="PS50158"/>
    </source>
</evidence>
<reference evidence="3" key="1">
    <citation type="submission" date="2018-11" db="EMBL/GenBank/DDBJ databases">
        <authorList>
            <person name="Grassa J C."/>
        </authorList>
    </citation>
    <scope>NUCLEOTIDE SEQUENCE [LARGE SCALE GENOMIC DNA]</scope>
</reference>
<keyword evidence="4" id="KW-1185">Reference proteome</keyword>
<keyword evidence="1" id="KW-0862">Zinc</keyword>
<keyword evidence="1" id="KW-0479">Metal-binding</keyword>
<dbReference type="SUPFAM" id="SSF56219">
    <property type="entry name" value="DNase I-like"/>
    <property type="match status" value="1"/>
</dbReference>
<dbReference type="EnsemblPlants" id="evm.model.05.782">
    <property type="protein sequence ID" value="cds.evm.model.05.782"/>
    <property type="gene ID" value="evm.TU.05.782"/>
</dbReference>
<keyword evidence="1" id="KW-0863">Zinc-finger</keyword>
<dbReference type="AlphaFoldDB" id="A0A803PRV4"/>
<dbReference type="InterPro" id="IPR001878">
    <property type="entry name" value="Znf_CCHC"/>
</dbReference>
<dbReference type="EMBL" id="UZAU01000456">
    <property type="status" value="NOT_ANNOTATED_CDS"/>
    <property type="molecule type" value="Genomic_DNA"/>
</dbReference>
<dbReference type="OMA" id="CEFEDIG"/>